<keyword evidence="2" id="KW-1185">Reference proteome</keyword>
<dbReference type="Proteomes" id="UP000438914">
    <property type="component" value="Unassembled WGS sequence"/>
</dbReference>
<dbReference type="Pfam" id="PF13155">
    <property type="entry name" value="Toprim_2"/>
    <property type="match status" value="1"/>
</dbReference>
<sequence length="408" mass="45864">MSYVSFQEMKPRVGIDDVAFSLGYKLNRQAGVGRYIELILPDGRGEKLDTIVISHPKEKERQKYFHRNTGKRGDVVDFIGENLGRFNIYGRNQWEVIGKVMADFANMPLVDNHDRGYSGGLGSLNTVFNPKRYTAQPLSRNMDYAMGIFEERGISRETVQLFERHVAIVTDQKNKNGLPMIGFPYREPGFSSDLAGYELRGDRGFKGKAAGTNSTTAVWTAGIHSALNNPQMVRHVFFAESAYDAMAFYQANQGKIDLTHSAFVSVGGALSNGQVSGLMQHYNMAKAVDCFDNDLPGRIYGMRMAALLDGKRLSVIQMGDNLRLGMEGKSFDMLVGKASVEELGKHVKLSDRIEVMKPPVNYKDWNDVVRGMPLEALQLKTKFQRDENLARIRTELRERNECKSGFKM</sequence>
<accession>A0A7K0KCF7</accession>
<gene>
    <name evidence="1" type="ORF">FYJ73_02830</name>
</gene>
<evidence type="ECO:0000313" key="1">
    <source>
        <dbReference type="EMBL" id="MST83621.1"/>
    </source>
</evidence>
<dbReference type="EMBL" id="VUNG01000004">
    <property type="protein sequence ID" value="MST83621.1"/>
    <property type="molecule type" value="Genomic_DNA"/>
</dbReference>
<organism evidence="1 2">
    <name type="scientific">Hallella mizrahii</name>
    <dbReference type="NCBI Taxonomy" id="2606637"/>
    <lineage>
        <taxon>Bacteria</taxon>
        <taxon>Pseudomonadati</taxon>
        <taxon>Bacteroidota</taxon>
        <taxon>Bacteroidia</taxon>
        <taxon>Bacteroidales</taxon>
        <taxon>Prevotellaceae</taxon>
        <taxon>Hallella</taxon>
    </lineage>
</organism>
<protein>
    <submittedName>
        <fullName evidence="1">Toprim domain-containing protein</fullName>
    </submittedName>
</protein>
<comment type="caution">
    <text evidence="1">The sequence shown here is derived from an EMBL/GenBank/DDBJ whole genome shotgun (WGS) entry which is preliminary data.</text>
</comment>
<dbReference type="RefSeq" id="WP_154533204.1">
    <property type="nucleotide sequence ID" value="NZ_VUNG01000004.1"/>
</dbReference>
<evidence type="ECO:0000313" key="2">
    <source>
        <dbReference type="Proteomes" id="UP000438914"/>
    </source>
</evidence>
<dbReference type="SUPFAM" id="SSF56731">
    <property type="entry name" value="DNA primase core"/>
    <property type="match status" value="1"/>
</dbReference>
<reference evidence="1 2" key="1">
    <citation type="submission" date="2019-08" db="EMBL/GenBank/DDBJ databases">
        <title>In-depth cultivation of the pig gut microbiome towards novel bacterial diversity and tailored functional studies.</title>
        <authorList>
            <person name="Wylensek D."/>
            <person name="Hitch T.C.A."/>
            <person name="Clavel T."/>
        </authorList>
    </citation>
    <scope>NUCLEOTIDE SEQUENCE [LARGE SCALE GENOMIC DNA]</scope>
    <source>
        <strain evidence="1 2">LKV-178-WT-2A</strain>
    </source>
</reference>
<proteinExistence type="predicted"/>
<dbReference type="AlphaFoldDB" id="A0A7K0KCF7"/>
<dbReference type="Gene3D" id="3.40.1360.10">
    <property type="match status" value="1"/>
</dbReference>
<dbReference type="InterPro" id="IPR034154">
    <property type="entry name" value="TOPRIM_DnaG/twinkle"/>
</dbReference>
<name>A0A7K0KCF7_9BACT</name>
<dbReference type="CDD" id="cd01029">
    <property type="entry name" value="TOPRIM_primases"/>
    <property type="match status" value="1"/>
</dbReference>